<dbReference type="Gene3D" id="3.30.420.10">
    <property type="entry name" value="Ribonuclease H-like superfamily/Ribonuclease H"/>
    <property type="match status" value="1"/>
</dbReference>
<dbReference type="AlphaFoldDB" id="A0A9P0QGY8"/>
<comment type="caution">
    <text evidence="2">The sequence shown here is derived from an EMBL/GenBank/DDBJ whole genome shotgun (WGS) entry which is preliminary data.</text>
</comment>
<dbReference type="InterPro" id="IPR036397">
    <property type="entry name" value="RNaseH_sf"/>
</dbReference>
<dbReference type="EMBL" id="CAKOFQ010006694">
    <property type="protein sequence ID" value="CAH1961299.1"/>
    <property type="molecule type" value="Genomic_DNA"/>
</dbReference>
<dbReference type="OrthoDB" id="6760456at2759"/>
<reference evidence="2" key="1">
    <citation type="submission" date="2022-03" db="EMBL/GenBank/DDBJ databases">
        <authorList>
            <person name="Sayadi A."/>
        </authorList>
    </citation>
    <scope>NUCLEOTIDE SEQUENCE</scope>
</reference>
<accession>A0A9P0QGY8</accession>
<dbReference type="GO" id="GO:0003676">
    <property type="term" value="F:nucleic acid binding"/>
    <property type="evidence" value="ECO:0007669"/>
    <property type="project" value="InterPro"/>
</dbReference>
<dbReference type="PANTHER" id="PTHR46060:SF1">
    <property type="entry name" value="MARINER MOS1 TRANSPOSASE-LIKE PROTEIN"/>
    <property type="match status" value="1"/>
</dbReference>
<evidence type="ECO:0000313" key="2">
    <source>
        <dbReference type="EMBL" id="CAH2019806.1"/>
    </source>
</evidence>
<dbReference type="Proteomes" id="UP001152888">
    <property type="component" value="Unassembled WGS sequence"/>
</dbReference>
<sequence>MKRVAAEFVPRALTDNQKEHRVETCHALRQQLEFDPNFLSKIITGDETWCYGNDPTSKQQSSEWKTPSVSRPEKCRQIKSNIRTMLICFFDVKDVVYSQFVPPGHTVNQTFYLEVLR</sequence>
<evidence type="ECO:0008006" key="4">
    <source>
        <dbReference type="Google" id="ProtNLM"/>
    </source>
</evidence>
<dbReference type="PANTHER" id="PTHR46060">
    <property type="entry name" value="MARINER MOS1 TRANSPOSASE-LIKE PROTEIN"/>
    <property type="match status" value="1"/>
</dbReference>
<dbReference type="InterPro" id="IPR052709">
    <property type="entry name" value="Transposase-MT_Hybrid"/>
</dbReference>
<dbReference type="InterPro" id="IPR001888">
    <property type="entry name" value="Transposase_1"/>
</dbReference>
<gene>
    <name evidence="2" type="ORF">ACAOBT_LOCUS37413</name>
    <name evidence="1" type="ORF">ACAOBT_LOCUS4072</name>
</gene>
<name>A0A9P0QGY8_ACAOB</name>
<evidence type="ECO:0000313" key="3">
    <source>
        <dbReference type="Proteomes" id="UP001152888"/>
    </source>
</evidence>
<organism evidence="2 3">
    <name type="scientific">Acanthoscelides obtectus</name>
    <name type="common">Bean weevil</name>
    <name type="synonym">Bruchus obtectus</name>
    <dbReference type="NCBI Taxonomy" id="200917"/>
    <lineage>
        <taxon>Eukaryota</taxon>
        <taxon>Metazoa</taxon>
        <taxon>Ecdysozoa</taxon>
        <taxon>Arthropoda</taxon>
        <taxon>Hexapoda</taxon>
        <taxon>Insecta</taxon>
        <taxon>Pterygota</taxon>
        <taxon>Neoptera</taxon>
        <taxon>Endopterygota</taxon>
        <taxon>Coleoptera</taxon>
        <taxon>Polyphaga</taxon>
        <taxon>Cucujiformia</taxon>
        <taxon>Chrysomeloidea</taxon>
        <taxon>Chrysomelidae</taxon>
        <taxon>Bruchinae</taxon>
        <taxon>Bruchini</taxon>
        <taxon>Acanthoscelides</taxon>
    </lineage>
</organism>
<evidence type="ECO:0000313" key="1">
    <source>
        <dbReference type="EMBL" id="CAH1961299.1"/>
    </source>
</evidence>
<dbReference type="EMBL" id="CAKOFQ010010551">
    <property type="protein sequence ID" value="CAH2019806.1"/>
    <property type="molecule type" value="Genomic_DNA"/>
</dbReference>
<protein>
    <recommendedName>
        <fullName evidence="4">Transposase</fullName>
    </recommendedName>
</protein>
<proteinExistence type="predicted"/>
<dbReference type="Pfam" id="PF01359">
    <property type="entry name" value="Transposase_1"/>
    <property type="match status" value="1"/>
</dbReference>
<keyword evidence="3" id="KW-1185">Reference proteome</keyword>